<feature type="region of interest" description="Disordered" evidence="1">
    <location>
        <begin position="19"/>
        <end position="59"/>
    </location>
</feature>
<dbReference type="EMBL" id="QBKR01000017">
    <property type="protein sequence ID" value="PTX58306.1"/>
    <property type="molecule type" value="Genomic_DNA"/>
</dbReference>
<dbReference type="AlphaFoldDB" id="A0A2T6BQJ1"/>
<dbReference type="InterPro" id="IPR020139">
    <property type="entry name" value="DUF2642"/>
</dbReference>
<evidence type="ECO:0000313" key="2">
    <source>
        <dbReference type="EMBL" id="PTX58306.1"/>
    </source>
</evidence>
<comment type="caution">
    <text evidence="2">The sequence shown here is derived from an EMBL/GenBank/DDBJ whole genome shotgun (WGS) entry which is preliminary data.</text>
</comment>
<dbReference type="Proteomes" id="UP000244240">
    <property type="component" value="Unassembled WGS sequence"/>
</dbReference>
<protein>
    <submittedName>
        <fullName evidence="2">Uncharacterized protein DUF2642</fullName>
    </submittedName>
</protein>
<dbReference type="RefSeq" id="WP_108024636.1">
    <property type="nucleotide sequence ID" value="NZ_QBKR01000017.1"/>
</dbReference>
<reference evidence="2 3" key="1">
    <citation type="submission" date="2018-04" db="EMBL/GenBank/DDBJ databases">
        <title>Genomic Encyclopedia of Archaeal and Bacterial Type Strains, Phase II (KMG-II): from individual species to whole genera.</title>
        <authorList>
            <person name="Goeker M."/>
        </authorList>
    </citation>
    <scope>NUCLEOTIDE SEQUENCE [LARGE SCALE GENOMIC DNA]</scope>
    <source>
        <strain evidence="2 3">DSM 45787</strain>
    </source>
</reference>
<gene>
    <name evidence="2" type="ORF">C8P63_11753</name>
</gene>
<keyword evidence="3" id="KW-1185">Reference proteome</keyword>
<accession>A0A2T6BQJ1</accession>
<evidence type="ECO:0000313" key="3">
    <source>
        <dbReference type="Proteomes" id="UP000244240"/>
    </source>
</evidence>
<name>A0A2T6BQJ1_9BACL</name>
<organism evidence="2 3">
    <name type="scientific">Melghirimyces profundicolus</name>
    <dbReference type="NCBI Taxonomy" id="1242148"/>
    <lineage>
        <taxon>Bacteria</taxon>
        <taxon>Bacillati</taxon>
        <taxon>Bacillota</taxon>
        <taxon>Bacilli</taxon>
        <taxon>Bacillales</taxon>
        <taxon>Thermoactinomycetaceae</taxon>
        <taxon>Melghirimyces</taxon>
    </lineage>
</organism>
<evidence type="ECO:0000256" key="1">
    <source>
        <dbReference type="SAM" id="MobiDB-lite"/>
    </source>
</evidence>
<sequence length="138" mass="15690">MDECFHPMVPRYGYPQMPGYAPGPPGPPLDQPPYPFPQPLPGLPGEMAPMPPESSRPMFGRSFKNPFKGLLRRRPKDYLLSHQMYRVMGQRVKVSTLKGDLDGDIAGVYPDHLLISKDDQKYHIRWDAIVYVAPVEEL</sequence>
<proteinExistence type="predicted"/>
<feature type="compositionally biased region" description="Pro residues" evidence="1">
    <location>
        <begin position="21"/>
        <end position="42"/>
    </location>
</feature>
<dbReference type="Pfam" id="PF10842">
    <property type="entry name" value="DUF2642"/>
    <property type="match status" value="1"/>
</dbReference>
<dbReference type="OrthoDB" id="2991717at2"/>